<dbReference type="InterPro" id="IPR000515">
    <property type="entry name" value="MetI-like"/>
</dbReference>
<evidence type="ECO:0000313" key="9">
    <source>
        <dbReference type="EMBL" id="MCP2356671.1"/>
    </source>
</evidence>
<dbReference type="CDD" id="cd06261">
    <property type="entry name" value="TM_PBP2"/>
    <property type="match status" value="1"/>
</dbReference>
<dbReference type="GO" id="GO:0005886">
    <property type="term" value="C:plasma membrane"/>
    <property type="evidence" value="ECO:0007669"/>
    <property type="project" value="UniProtKB-SubCell"/>
</dbReference>
<dbReference type="InterPro" id="IPR035906">
    <property type="entry name" value="MetI-like_sf"/>
</dbReference>
<keyword evidence="10" id="KW-1185">Reference proteome</keyword>
<comment type="similarity">
    <text evidence="7">Belongs to the binding-protein-dependent transport system permease family.</text>
</comment>
<evidence type="ECO:0000256" key="4">
    <source>
        <dbReference type="ARBA" id="ARBA00022692"/>
    </source>
</evidence>
<feature type="transmembrane region" description="Helical" evidence="7">
    <location>
        <begin position="107"/>
        <end position="128"/>
    </location>
</feature>
<evidence type="ECO:0000313" key="10">
    <source>
        <dbReference type="Proteomes" id="UP001139648"/>
    </source>
</evidence>
<dbReference type="SUPFAM" id="SSF161098">
    <property type="entry name" value="MetI-like"/>
    <property type="match status" value="1"/>
</dbReference>
<dbReference type="Gene3D" id="1.10.3720.10">
    <property type="entry name" value="MetI-like"/>
    <property type="match status" value="1"/>
</dbReference>
<keyword evidence="5 7" id="KW-1133">Transmembrane helix</keyword>
<keyword evidence="4 7" id="KW-0812">Transmembrane</keyword>
<organism evidence="9 10">
    <name type="scientific">Nonomuraea thailandensis</name>
    <dbReference type="NCBI Taxonomy" id="1188745"/>
    <lineage>
        <taxon>Bacteria</taxon>
        <taxon>Bacillati</taxon>
        <taxon>Actinomycetota</taxon>
        <taxon>Actinomycetes</taxon>
        <taxon>Streptosporangiales</taxon>
        <taxon>Streptosporangiaceae</taxon>
        <taxon>Nonomuraea</taxon>
    </lineage>
</organism>
<dbReference type="PROSITE" id="PS50928">
    <property type="entry name" value="ABC_TM1"/>
    <property type="match status" value="1"/>
</dbReference>
<dbReference type="Proteomes" id="UP001139648">
    <property type="component" value="Unassembled WGS sequence"/>
</dbReference>
<evidence type="ECO:0000256" key="7">
    <source>
        <dbReference type="RuleBase" id="RU363032"/>
    </source>
</evidence>
<keyword evidence="6 7" id="KW-0472">Membrane</keyword>
<dbReference type="GO" id="GO:0055085">
    <property type="term" value="P:transmembrane transport"/>
    <property type="evidence" value="ECO:0007669"/>
    <property type="project" value="InterPro"/>
</dbReference>
<gene>
    <name evidence="9" type="ORF">HD597_003691</name>
</gene>
<dbReference type="InterPro" id="IPR051393">
    <property type="entry name" value="ABC_transporter_permease"/>
</dbReference>
<protein>
    <submittedName>
        <fullName evidence="9">ABC-type sugar transport system permease subunit</fullName>
    </submittedName>
</protein>
<evidence type="ECO:0000259" key="8">
    <source>
        <dbReference type="PROSITE" id="PS50928"/>
    </source>
</evidence>
<dbReference type="Pfam" id="PF00528">
    <property type="entry name" value="BPD_transp_1"/>
    <property type="match status" value="1"/>
</dbReference>
<keyword evidence="3" id="KW-1003">Cell membrane</keyword>
<reference evidence="9" key="1">
    <citation type="submission" date="2022-06" db="EMBL/GenBank/DDBJ databases">
        <title>Sequencing the genomes of 1000 actinobacteria strains.</title>
        <authorList>
            <person name="Klenk H.-P."/>
        </authorList>
    </citation>
    <scope>NUCLEOTIDE SEQUENCE</scope>
    <source>
        <strain evidence="9">DSM 46694</strain>
    </source>
</reference>
<dbReference type="AlphaFoldDB" id="A0A9X2GJN3"/>
<dbReference type="PANTHER" id="PTHR30193:SF37">
    <property type="entry name" value="INNER MEMBRANE ABC TRANSPORTER PERMEASE PROTEIN YCJO"/>
    <property type="match status" value="1"/>
</dbReference>
<sequence length="293" mass="32089">MLSAAGRRALAPYVFISPFYLLYALFLIVPIGIGGYLSLTEWAGLGTPLWVGLDNYTRLFGDTSFLTAVLNTVLYVLFSVCVVVPAALLIAQALNARGLRGRDFFRLTFFIPVVLSPIIIALVFTLFYDREYGLFNAALRGFFGWGGIDWLGEPSWAKVSVMLLVLWRWTGYLTIFFLAGLKNIPRELYEAASIDGAGRAHSFFHVTLPMLNPVTAFVAVTVMVGTAQILEEPMLLTKGGPGEATLSVAMFIYREAFTRQQLGYAAAAGVVMFVIVFLIGRTANAALGVGREK</sequence>
<feature type="transmembrane region" description="Helical" evidence="7">
    <location>
        <begin position="20"/>
        <end position="39"/>
    </location>
</feature>
<accession>A0A9X2GJN3</accession>
<keyword evidence="2 7" id="KW-0813">Transport</keyword>
<feature type="domain" description="ABC transmembrane type-1" evidence="8">
    <location>
        <begin position="69"/>
        <end position="283"/>
    </location>
</feature>
<evidence type="ECO:0000256" key="5">
    <source>
        <dbReference type="ARBA" id="ARBA00022989"/>
    </source>
</evidence>
<evidence type="ECO:0000256" key="2">
    <source>
        <dbReference type="ARBA" id="ARBA00022448"/>
    </source>
</evidence>
<keyword evidence="9" id="KW-0762">Sugar transport</keyword>
<evidence type="ECO:0000256" key="1">
    <source>
        <dbReference type="ARBA" id="ARBA00004651"/>
    </source>
</evidence>
<proteinExistence type="inferred from homology"/>
<dbReference type="PANTHER" id="PTHR30193">
    <property type="entry name" value="ABC TRANSPORTER PERMEASE PROTEIN"/>
    <property type="match status" value="1"/>
</dbReference>
<feature type="transmembrane region" description="Helical" evidence="7">
    <location>
        <begin position="159"/>
        <end position="181"/>
    </location>
</feature>
<evidence type="ECO:0000256" key="6">
    <source>
        <dbReference type="ARBA" id="ARBA00023136"/>
    </source>
</evidence>
<dbReference type="RefSeq" id="WP_253743738.1">
    <property type="nucleotide sequence ID" value="NZ_BAABKA010000063.1"/>
</dbReference>
<comment type="caution">
    <text evidence="9">The sequence shown here is derived from an EMBL/GenBank/DDBJ whole genome shotgun (WGS) entry which is preliminary data.</text>
</comment>
<comment type="subcellular location">
    <subcellularLocation>
        <location evidence="1 7">Cell membrane</location>
        <topology evidence="1 7">Multi-pass membrane protein</topology>
    </subcellularLocation>
</comment>
<feature type="transmembrane region" description="Helical" evidence="7">
    <location>
        <begin position="262"/>
        <end position="283"/>
    </location>
</feature>
<name>A0A9X2GJN3_9ACTN</name>
<evidence type="ECO:0000256" key="3">
    <source>
        <dbReference type="ARBA" id="ARBA00022475"/>
    </source>
</evidence>
<feature type="transmembrane region" description="Helical" evidence="7">
    <location>
        <begin position="202"/>
        <end position="230"/>
    </location>
</feature>
<dbReference type="EMBL" id="JAMZEB010000002">
    <property type="protein sequence ID" value="MCP2356671.1"/>
    <property type="molecule type" value="Genomic_DNA"/>
</dbReference>
<feature type="transmembrane region" description="Helical" evidence="7">
    <location>
        <begin position="73"/>
        <end position="95"/>
    </location>
</feature>